<evidence type="ECO:0000256" key="1">
    <source>
        <dbReference type="SAM" id="MobiDB-lite"/>
    </source>
</evidence>
<evidence type="ECO:0000313" key="2">
    <source>
        <dbReference type="EMBL" id="KAJ4127760.1"/>
    </source>
</evidence>
<evidence type="ECO:0000313" key="3">
    <source>
        <dbReference type="Proteomes" id="UP001152024"/>
    </source>
</evidence>
<accession>A0ABQ8R5X0</accession>
<protein>
    <submittedName>
        <fullName evidence="2">Uncharacterized protein</fullName>
    </submittedName>
</protein>
<keyword evidence="3" id="KW-1185">Reference proteome</keyword>
<proteinExistence type="predicted"/>
<organism evidence="2 3">
    <name type="scientific">Fusarium equiseti</name>
    <name type="common">Fusarium scirpi</name>
    <dbReference type="NCBI Taxonomy" id="61235"/>
    <lineage>
        <taxon>Eukaryota</taxon>
        <taxon>Fungi</taxon>
        <taxon>Dikarya</taxon>
        <taxon>Ascomycota</taxon>
        <taxon>Pezizomycotina</taxon>
        <taxon>Sordariomycetes</taxon>
        <taxon>Hypocreomycetidae</taxon>
        <taxon>Hypocreales</taxon>
        <taxon>Nectriaceae</taxon>
        <taxon>Fusarium</taxon>
        <taxon>Fusarium incarnatum-equiseti species complex</taxon>
    </lineage>
</organism>
<dbReference type="EMBL" id="JAOQBH010000012">
    <property type="protein sequence ID" value="KAJ4127760.1"/>
    <property type="molecule type" value="Genomic_DNA"/>
</dbReference>
<dbReference type="PANTHER" id="PTHR37012">
    <property type="entry name" value="B-ZIP TRANSCRIPTION FACTOR (EUROFUNG)-RELATED"/>
    <property type="match status" value="1"/>
</dbReference>
<sequence length="494" mass="55533">MLLRQLASGSSYVRSLVLGYLDNAKEPQEILHGLRNTEGLDLVIPKTERADNVGALPSVPVVPTQEYGTTLQSEALAADTEYYSMTDSVTADSAFGHPSMIYAPLYHSSNDTGQVPGYTAPIMESVGQINTQQSQIFEPPVPTAAPSGTYTAILPIHDQRTIARQPENRSLFFEPLFNHTDFYLTTVTAGQRTSPQSTTPRDDSFASEYSSSSLDKSISTKPTEELRIQPNVRNHFNNLSLSNSIRVNGYPRHIQDAQIRNIFVPNWAATSLNTVPDPGGLDDAFGDIYQRATGLLNDGAPLTKIFGHHPNIAALYDQQEFDRSCLLSQWAARMVHSVKRKGYDFTCFGSMSVFWYVMRWMVQPSPETYAAMPEWIRPTSNQLFTPHISMADFVLWPGFRELVVQLPQLQERMAWLADMSMYIKCEWPYPLEQALHRNPVSGDVDLVDLAKVSTINPAREWWYLMYGSNMFGLCNVGLSDHLSEDLLPMRIRIF</sequence>
<dbReference type="Pfam" id="PF11905">
    <property type="entry name" value="DUF3425"/>
    <property type="match status" value="1"/>
</dbReference>
<reference evidence="2" key="1">
    <citation type="submission" date="2022-09" db="EMBL/GenBank/DDBJ databases">
        <title>Fusarium specimens isolated from Avocado Roots.</title>
        <authorList>
            <person name="Stajich J."/>
            <person name="Roper C."/>
            <person name="Heimlech-Rivalta G."/>
        </authorList>
    </citation>
    <scope>NUCLEOTIDE SEQUENCE</scope>
    <source>
        <strain evidence="2">CF00095</strain>
    </source>
</reference>
<dbReference type="InterPro" id="IPR021833">
    <property type="entry name" value="DUF3425"/>
</dbReference>
<comment type="caution">
    <text evidence="2">The sequence shown here is derived from an EMBL/GenBank/DDBJ whole genome shotgun (WGS) entry which is preliminary data.</text>
</comment>
<feature type="compositionally biased region" description="Polar residues" evidence="1">
    <location>
        <begin position="188"/>
        <end position="199"/>
    </location>
</feature>
<name>A0ABQ8R5X0_FUSEQ</name>
<dbReference type="PANTHER" id="PTHR37012:SF2">
    <property type="entry name" value="BZIP DOMAIN-CONTAINING PROTEIN-RELATED"/>
    <property type="match status" value="1"/>
</dbReference>
<gene>
    <name evidence="2" type="ORF">NW768_008032</name>
</gene>
<feature type="region of interest" description="Disordered" evidence="1">
    <location>
        <begin position="188"/>
        <end position="222"/>
    </location>
</feature>
<feature type="compositionally biased region" description="Low complexity" evidence="1">
    <location>
        <begin position="206"/>
        <end position="219"/>
    </location>
</feature>
<dbReference type="Proteomes" id="UP001152024">
    <property type="component" value="Unassembled WGS sequence"/>
</dbReference>